<feature type="transmembrane region" description="Helical" evidence="7">
    <location>
        <begin position="437"/>
        <end position="459"/>
    </location>
</feature>
<dbReference type="NCBIfam" id="TIGR00711">
    <property type="entry name" value="efflux_EmrB"/>
    <property type="match status" value="1"/>
</dbReference>
<comment type="caution">
    <text evidence="9">The sequence shown here is derived from an EMBL/GenBank/DDBJ whole genome shotgun (WGS) entry which is preliminary data.</text>
</comment>
<dbReference type="InterPro" id="IPR004638">
    <property type="entry name" value="EmrB-like"/>
</dbReference>
<feature type="transmembrane region" description="Helical" evidence="7">
    <location>
        <begin position="20"/>
        <end position="43"/>
    </location>
</feature>
<feature type="transmembrane region" description="Helical" evidence="7">
    <location>
        <begin position="403"/>
        <end position="425"/>
    </location>
</feature>
<dbReference type="RefSeq" id="WP_378049518.1">
    <property type="nucleotide sequence ID" value="NZ_JBHMDN010000021.1"/>
</dbReference>
<keyword evidence="10" id="KW-1185">Reference proteome</keyword>
<proteinExistence type="predicted"/>
<reference evidence="10" key="1">
    <citation type="journal article" date="2019" name="Int. J. Syst. Evol. Microbiol.">
        <title>The Global Catalogue of Microorganisms (GCM) 10K type strain sequencing project: providing services to taxonomists for standard genome sequencing and annotation.</title>
        <authorList>
            <consortium name="The Broad Institute Genomics Platform"/>
            <consortium name="The Broad Institute Genome Sequencing Center for Infectious Disease"/>
            <person name="Wu L."/>
            <person name="Ma J."/>
        </authorList>
    </citation>
    <scope>NUCLEOTIDE SEQUENCE [LARGE SCALE GENOMIC DNA]</scope>
    <source>
        <strain evidence="10">KCTC 12907</strain>
    </source>
</reference>
<evidence type="ECO:0000256" key="4">
    <source>
        <dbReference type="ARBA" id="ARBA00022692"/>
    </source>
</evidence>
<evidence type="ECO:0000256" key="5">
    <source>
        <dbReference type="ARBA" id="ARBA00022989"/>
    </source>
</evidence>
<dbReference type="PROSITE" id="PS50850">
    <property type="entry name" value="MFS"/>
    <property type="match status" value="1"/>
</dbReference>
<evidence type="ECO:0000313" key="9">
    <source>
        <dbReference type="EMBL" id="MFC7151180.1"/>
    </source>
</evidence>
<dbReference type="Pfam" id="PF07690">
    <property type="entry name" value="MFS_1"/>
    <property type="match status" value="1"/>
</dbReference>
<evidence type="ECO:0000256" key="3">
    <source>
        <dbReference type="ARBA" id="ARBA00022475"/>
    </source>
</evidence>
<name>A0ABW2FJN3_9BACL</name>
<evidence type="ECO:0000256" key="2">
    <source>
        <dbReference type="ARBA" id="ARBA00022448"/>
    </source>
</evidence>
<feature type="transmembrane region" description="Helical" evidence="7">
    <location>
        <begin position="301"/>
        <end position="324"/>
    </location>
</feature>
<feature type="transmembrane region" description="Helical" evidence="7">
    <location>
        <begin position="173"/>
        <end position="194"/>
    </location>
</feature>
<feature type="transmembrane region" description="Helical" evidence="7">
    <location>
        <begin position="273"/>
        <end position="295"/>
    </location>
</feature>
<feature type="transmembrane region" description="Helical" evidence="7">
    <location>
        <begin position="85"/>
        <end position="109"/>
    </location>
</feature>
<keyword evidence="5 7" id="KW-1133">Transmembrane helix</keyword>
<keyword evidence="3" id="KW-1003">Cell membrane</keyword>
<feature type="transmembrane region" description="Helical" evidence="7">
    <location>
        <begin position="115"/>
        <end position="136"/>
    </location>
</feature>
<feature type="transmembrane region" description="Helical" evidence="7">
    <location>
        <begin position="55"/>
        <end position="78"/>
    </location>
</feature>
<dbReference type="PANTHER" id="PTHR23501:SF1">
    <property type="entry name" value="TRANSPORT PROTEIN HSRA-RELATED"/>
    <property type="match status" value="1"/>
</dbReference>
<dbReference type="CDD" id="cd17503">
    <property type="entry name" value="MFS_LmrB_MDR_like"/>
    <property type="match status" value="1"/>
</dbReference>
<evidence type="ECO:0000256" key="7">
    <source>
        <dbReference type="SAM" id="Phobius"/>
    </source>
</evidence>
<keyword evidence="4 7" id="KW-0812">Transmembrane</keyword>
<dbReference type="Proteomes" id="UP001596378">
    <property type="component" value="Unassembled WGS sequence"/>
</dbReference>
<evidence type="ECO:0000256" key="1">
    <source>
        <dbReference type="ARBA" id="ARBA00004651"/>
    </source>
</evidence>
<dbReference type="Gene3D" id="1.20.1250.20">
    <property type="entry name" value="MFS general substrate transporter like domains"/>
    <property type="match status" value="1"/>
</dbReference>
<feature type="transmembrane region" description="Helical" evidence="7">
    <location>
        <begin position="336"/>
        <end position="354"/>
    </location>
</feature>
<dbReference type="InterPro" id="IPR020846">
    <property type="entry name" value="MFS_dom"/>
</dbReference>
<evidence type="ECO:0000256" key="6">
    <source>
        <dbReference type="ARBA" id="ARBA00023136"/>
    </source>
</evidence>
<organism evidence="9 10">
    <name type="scientific">Cohnella cellulosilytica</name>
    <dbReference type="NCBI Taxonomy" id="986710"/>
    <lineage>
        <taxon>Bacteria</taxon>
        <taxon>Bacillati</taxon>
        <taxon>Bacillota</taxon>
        <taxon>Bacilli</taxon>
        <taxon>Bacillales</taxon>
        <taxon>Paenibacillaceae</taxon>
        <taxon>Cohnella</taxon>
    </lineage>
</organism>
<feature type="transmembrane region" description="Helical" evidence="7">
    <location>
        <begin position="360"/>
        <end position="382"/>
    </location>
</feature>
<keyword evidence="2" id="KW-0813">Transport</keyword>
<evidence type="ECO:0000313" key="10">
    <source>
        <dbReference type="Proteomes" id="UP001596378"/>
    </source>
</evidence>
<comment type="subcellular location">
    <subcellularLocation>
        <location evidence="1">Cell membrane</location>
        <topology evidence="1">Multi-pass membrane protein</topology>
    </subcellularLocation>
</comment>
<keyword evidence="6 7" id="KW-0472">Membrane</keyword>
<feature type="domain" description="Major facilitator superfamily (MFS) profile" evidence="8">
    <location>
        <begin position="20"/>
        <end position="464"/>
    </location>
</feature>
<dbReference type="Gene3D" id="1.20.1720.10">
    <property type="entry name" value="Multidrug resistance protein D"/>
    <property type="match status" value="1"/>
</dbReference>
<accession>A0ABW2FJN3</accession>
<dbReference type="SUPFAM" id="SSF103473">
    <property type="entry name" value="MFS general substrate transporter"/>
    <property type="match status" value="1"/>
</dbReference>
<dbReference type="InterPro" id="IPR036259">
    <property type="entry name" value="MFS_trans_sf"/>
</dbReference>
<feature type="transmembrane region" description="Helical" evidence="7">
    <location>
        <begin position="206"/>
        <end position="228"/>
    </location>
</feature>
<feature type="transmembrane region" description="Helical" evidence="7">
    <location>
        <begin position="234"/>
        <end position="253"/>
    </location>
</feature>
<protein>
    <submittedName>
        <fullName evidence="9">MDR family MFS transporter</fullName>
    </submittedName>
</protein>
<feature type="transmembrane region" description="Helical" evidence="7">
    <location>
        <begin position="148"/>
        <end position="167"/>
    </location>
</feature>
<dbReference type="InterPro" id="IPR011701">
    <property type="entry name" value="MFS"/>
</dbReference>
<gene>
    <name evidence="9" type="ORF">ACFQMJ_21805</name>
</gene>
<sequence>MNKKEQAPALEPIPKSVMNIAWILVLGAIMPLLDSTMVNIAIQDLSVDFNVGLGFIQWAVTGYVLAMAISVPIVGWMVQRFNGKWLMIGANLLFLTASMALGFSGSIYVLIIFRIFQGIAAGFIMTLLTTLVVEIAGRERMGRIMSTIATPMVLGPILGPVIGAVIIEFLSWRYIFFVNIPVGILAITLMIMKLPNFTPVNRKAKFDFIGIALLGIASASLIYGIAAVNNRTTIGFAAAGAAMLTIYMIYAAIKKEQAILPLSLFKSKNFSAVMVGLFLAGIATNGPMLLLPLFFQNVKGFSVLSAGLILIPQGIGTLVARPLIGRLTDKLGARKVVMASLAFAIIGTIPFVFFNQATSLLVMGIVLFVRGIGISGATIPMMTDAYMGMVKQEIAQASVGTRLMQNIGGAFGSAVLATVVTLSLAGKTPTVPLMTTAYHDGFLLALVLSLVMLVPALFLTNKKFTK</sequence>
<evidence type="ECO:0000259" key="8">
    <source>
        <dbReference type="PROSITE" id="PS50850"/>
    </source>
</evidence>
<dbReference type="PANTHER" id="PTHR23501">
    <property type="entry name" value="MAJOR FACILITATOR SUPERFAMILY"/>
    <property type="match status" value="1"/>
</dbReference>
<dbReference type="EMBL" id="JBHTAI010000014">
    <property type="protein sequence ID" value="MFC7151180.1"/>
    <property type="molecule type" value="Genomic_DNA"/>
</dbReference>